<dbReference type="InterPro" id="IPR009057">
    <property type="entry name" value="Homeodomain-like_sf"/>
</dbReference>
<dbReference type="Pfam" id="PF20240">
    <property type="entry name" value="DUF6597"/>
    <property type="match status" value="1"/>
</dbReference>
<dbReference type="Proteomes" id="UP001352263">
    <property type="component" value="Unassembled WGS sequence"/>
</dbReference>
<keyword evidence="3" id="KW-0804">Transcription</keyword>
<evidence type="ECO:0000256" key="1">
    <source>
        <dbReference type="ARBA" id="ARBA00023015"/>
    </source>
</evidence>
<protein>
    <submittedName>
        <fullName evidence="5">Helix-turn-helix domain-containing protein</fullName>
    </submittedName>
</protein>
<dbReference type="EMBL" id="JAWIIV010000008">
    <property type="protein sequence ID" value="MEC4719887.1"/>
    <property type="molecule type" value="Genomic_DNA"/>
</dbReference>
<dbReference type="RefSeq" id="WP_326506597.1">
    <property type="nucleotide sequence ID" value="NZ_JAWIIV010000008.1"/>
</dbReference>
<dbReference type="PANTHER" id="PTHR46796:SF15">
    <property type="entry name" value="BLL1074 PROTEIN"/>
    <property type="match status" value="1"/>
</dbReference>
<dbReference type="PANTHER" id="PTHR46796">
    <property type="entry name" value="HTH-TYPE TRANSCRIPTIONAL ACTIVATOR RHAS-RELATED"/>
    <property type="match status" value="1"/>
</dbReference>
<dbReference type="Pfam" id="PF12833">
    <property type="entry name" value="HTH_18"/>
    <property type="match status" value="1"/>
</dbReference>
<dbReference type="SUPFAM" id="SSF46689">
    <property type="entry name" value="Homeodomain-like"/>
    <property type="match status" value="1"/>
</dbReference>
<evidence type="ECO:0000313" key="6">
    <source>
        <dbReference type="Proteomes" id="UP001352263"/>
    </source>
</evidence>
<feature type="domain" description="HTH araC/xylS-type" evidence="4">
    <location>
        <begin position="171"/>
        <end position="253"/>
    </location>
</feature>
<proteinExistence type="predicted"/>
<evidence type="ECO:0000256" key="3">
    <source>
        <dbReference type="ARBA" id="ARBA00023163"/>
    </source>
</evidence>
<gene>
    <name evidence="5" type="ORF">RY831_12055</name>
</gene>
<reference evidence="5 6" key="1">
    <citation type="submission" date="2023-10" db="EMBL/GenBank/DDBJ databases">
        <title>Noviherbaspirillum sp. CPCC 100848 genome assembly.</title>
        <authorList>
            <person name="Li X.Y."/>
            <person name="Fang X.M."/>
        </authorList>
    </citation>
    <scope>NUCLEOTIDE SEQUENCE [LARGE SCALE GENOMIC DNA]</scope>
    <source>
        <strain evidence="5 6">CPCC 100848</strain>
    </source>
</reference>
<evidence type="ECO:0000259" key="4">
    <source>
        <dbReference type="PROSITE" id="PS01124"/>
    </source>
</evidence>
<evidence type="ECO:0000256" key="2">
    <source>
        <dbReference type="ARBA" id="ARBA00023125"/>
    </source>
</evidence>
<name>A0ABU6J8A9_9BURK</name>
<dbReference type="Gene3D" id="1.10.10.60">
    <property type="entry name" value="Homeodomain-like"/>
    <property type="match status" value="1"/>
</dbReference>
<keyword evidence="1" id="KW-0805">Transcription regulation</keyword>
<sequence>MKRHVVLPSPPLRPHVRNIMLGEFSSTGSHLPATPDVQLVIYLRGRAALIGRSSEEALPLAFITGPCLAPRKFHVEAGSRFVGITFRPSGFSACFGLPANLFCDRTVDLEDALPHGVAAQLMDELREAAQMSAAVRTAEEFLLRCLLDGRRRDGGLPALALERLLLPAAALADELSLGTRQLERRFLVNYGMPLRDFRRLARFSSVLAQLLAGTPASLNMARIAAEAHYVDQAHFIRDFRQFVGDTPGRFLKARQEEGSIYSLWQFNSSELPSFLD</sequence>
<dbReference type="PROSITE" id="PS01124">
    <property type="entry name" value="HTH_ARAC_FAMILY_2"/>
    <property type="match status" value="1"/>
</dbReference>
<keyword evidence="2" id="KW-0238">DNA-binding</keyword>
<keyword evidence="6" id="KW-1185">Reference proteome</keyword>
<dbReference type="InterPro" id="IPR050204">
    <property type="entry name" value="AraC_XylS_family_regulators"/>
</dbReference>
<organism evidence="5 6">
    <name type="scientific">Noviherbaspirillum album</name>
    <dbReference type="NCBI Taxonomy" id="3080276"/>
    <lineage>
        <taxon>Bacteria</taxon>
        <taxon>Pseudomonadati</taxon>
        <taxon>Pseudomonadota</taxon>
        <taxon>Betaproteobacteria</taxon>
        <taxon>Burkholderiales</taxon>
        <taxon>Oxalobacteraceae</taxon>
        <taxon>Noviherbaspirillum</taxon>
    </lineage>
</organism>
<dbReference type="InterPro" id="IPR018060">
    <property type="entry name" value="HTH_AraC"/>
</dbReference>
<evidence type="ECO:0000313" key="5">
    <source>
        <dbReference type="EMBL" id="MEC4719887.1"/>
    </source>
</evidence>
<accession>A0ABU6J8A9</accession>
<dbReference type="InterPro" id="IPR046532">
    <property type="entry name" value="DUF6597"/>
</dbReference>
<comment type="caution">
    <text evidence="5">The sequence shown here is derived from an EMBL/GenBank/DDBJ whole genome shotgun (WGS) entry which is preliminary data.</text>
</comment>
<dbReference type="SMART" id="SM00342">
    <property type="entry name" value="HTH_ARAC"/>
    <property type="match status" value="1"/>
</dbReference>